<accession>A0ABD2Y6Q3</accession>
<keyword evidence="4" id="KW-0808">Transferase</keyword>
<feature type="domain" description="Glycosyltransferase N-terminal" evidence="5">
    <location>
        <begin position="16"/>
        <end position="134"/>
    </location>
</feature>
<dbReference type="InterPro" id="IPR058980">
    <property type="entry name" value="Glyco_transf_N"/>
</dbReference>
<dbReference type="GO" id="GO:0009718">
    <property type="term" value="P:anthocyanin-containing compound biosynthetic process"/>
    <property type="evidence" value="ECO:0007669"/>
    <property type="project" value="UniProtKB-ARBA"/>
</dbReference>
<proteinExistence type="inferred from homology"/>
<dbReference type="FunFam" id="3.40.50.2000:FF:000037">
    <property type="entry name" value="Glycosyltransferase"/>
    <property type="match status" value="1"/>
</dbReference>
<evidence type="ECO:0000256" key="4">
    <source>
        <dbReference type="ARBA" id="ARBA00022679"/>
    </source>
</evidence>
<evidence type="ECO:0000256" key="1">
    <source>
        <dbReference type="ARBA" id="ARBA00004935"/>
    </source>
</evidence>
<evidence type="ECO:0000259" key="5">
    <source>
        <dbReference type="Pfam" id="PF26168"/>
    </source>
</evidence>
<evidence type="ECO:0000313" key="6">
    <source>
        <dbReference type="EMBL" id="KAL3503174.1"/>
    </source>
</evidence>
<comment type="caution">
    <text evidence="6">The sequence shown here is derived from an EMBL/GenBank/DDBJ whole genome shotgun (WGS) entry which is preliminary data.</text>
</comment>
<dbReference type="InterPro" id="IPR002213">
    <property type="entry name" value="UDP_glucos_trans"/>
</dbReference>
<keyword evidence="3" id="KW-0328">Glycosyltransferase</keyword>
<keyword evidence="7" id="KW-1185">Reference proteome</keyword>
<dbReference type="Gene3D" id="3.40.50.2000">
    <property type="entry name" value="Glycogen Phosphorylase B"/>
    <property type="match status" value="2"/>
</dbReference>
<dbReference type="CDD" id="cd03784">
    <property type="entry name" value="GT1_Gtf-like"/>
    <property type="match status" value="1"/>
</dbReference>
<dbReference type="GO" id="GO:0016757">
    <property type="term" value="F:glycosyltransferase activity"/>
    <property type="evidence" value="ECO:0007669"/>
    <property type="project" value="UniProtKB-KW"/>
</dbReference>
<dbReference type="EMBL" id="JBJUIK010000015">
    <property type="protein sequence ID" value="KAL3503174.1"/>
    <property type="molecule type" value="Genomic_DNA"/>
</dbReference>
<dbReference type="Proteomes" id="UP001630127">
    <property type="component" value="Unassembled WGS sequence"/>
</dbReference>
<dbReference type="PANTHER" id="PTHR48049">
    <property type="entry name" value="GLYCOSYLTRANSFERASE"/>
    <property type="match status" value="1"/>
</dbReference>
<reference evidence="6 7" key="1">
    <citation type="submission" date="2024-11" db="EMBL/GenBank/DDBJ databases">
        <title>A near-complete genome assembly of Cinchona calisaya.</title>
        <authorList>
            <person name="Lian D.C."/>
            <person name="Zhao X.W."/>
            <person name="Wei L."/>
        </authorList>
    </citation>
    <scope>NUCLEOTIDE SEQUENCE [LARGE SCALE GENOMIC DNA]</scope>
    <source>
        <tissue evidence="6">Nenye</tissue>
    </source>
</reference>
<evidence type="ECO:0000313" key="7">
    <source>
        <dbReference type="Proteomes" id="UP001630127"/>
    </source>
</evidence>
<evidence type="ECO:0000256" key="2">
    <source>
        <dbReference type="ARBA" id="ARBA00009995"/>
    </source>
</evidence>
<dbReference type="Pfam" id="PF26168">
    <property type="entry name" value="Glyco_transf_N"/>
    <property type="match status" value="1"/>
</dbReference>
<protein>
    <recommendedName>
        <fullName evidence="5">Glycosyltransferase N-terminal domain-containing protein</fullName>
    </recommendedName>
</protein>
<comment type="similarity">
    <text evidence="2">Belongs to the UDP-glycosyltransferase family.</text>
</comment>
<comment type="pathway">
    <text evidence="1">Pigment biosynthesis; anthocyanin biosynthesis.</text>
</comment>
<dbReference type="FunFam" id="3.40.50.2000:FF:000087">
    <property type="entry name" value="Glycosyltransferase"/>
    <property type="match status" value="1"/>
</dbReference>
<dbReference type="InterPro" id="IPR050481">
    <property type="entry name" value="UDP-glycosyltransf_plant"/>
</dbReference>
<sequence length="463" mass="52022">MARGNNNNNNRSKFHIAMFPWFAIGHMTPFLHLSNKLAEKGHKISFLLPNKAKNQLEHINLHPNLISFHTLSVPHVEGLPPGTETASDIPIFLTSLLATAMDNMREKVQELLQELRPCIVFYDMAHWIPELASEIGFKTVNYNVVSAASLAIALVPSRKPVEDRTITGAELMDPPAGYPSSTVLLRKHEAQGLSFVFLEFGKDITFYDRITTAMKRSHAISIRTCRELEGPLCEYIAREYEKPVFLTGPVLPESTKEVLDEKWANWLNEFGPGTVVFCAFGSQVVLEKNQFQEVVLGFELTGLPFLIALKPPFGATTVEEALPEGFEDRVRGRGIVYGGWVQQPSILSHPSVGCFVNHCGFGSMWESLMSSCQIVLVPHLADQILNTRLLAEELKVAVEVKRDENSTWLSKESLCRAIKSVMDKDSQVGCLVKEKHAKWKQILASPNFMEDYIEKFIQDLQEL</sequence>
<organism evidence="6 7">
    <name type="scientific">Cinchona calisaya</name>
    <dbReference type="NCBI Taxonomy" id="153742"/>
    <lineage>
        <taxon>Eukaryota</taxon>
        <taxon>Viridiplantae</taxon>
        <taxon>Streptophyta</taxon>
        <taxon>Embryophyta</taxon>
        <taxon>Tracheophyta</taxon>
        <taxon>Spermatophyta</taxon>
        <taxon>Magnoliopsida</taxon>
        <taxon>eudicotyledons</taxon>
        <taxon>Gunneridae</taxon>
        <taxon>Pentapetalae</taxon>
        <taxon>asterids</taxon>
        <taxon>lamiids</taxon>
        <taxon>Gentianales</taxon>
        <taxon>Rubiaceae</taxon>
        <taxon>Cinchonoideae</taxon>
        <taxon>Cinchoneae</taxon>
        <taxon>Cinchona</taxon>
    </lineage>
</organism>
<evidence type="ECO:0000256" key="3">
    <source>
        <dbReference type="ARBA" id="ARBA00022676"/>
    </source>
</evidence>
<gene>
    <name evidence="6" type="ORF">ACH5RR_037623</name>
</gene>
<dbReference type="PANTHER" id="PTHR48049:SF91">
    <property type="entry name" value="UDP-GLYCOSYLTRANSFERASE 79B7-RELATED"/>
    <property type="match status" value="1"/>
</dbReference>
<dbReference type="SUPFAM" id="SSF53756">
    <property type="entry name" value="UDP-Glycosyltransferase/glycogen phosphorylase"/>
    <property type="match status" value="1"/>
</dbReference>
<dbReference type="AlphaFoldDB" id="A0ABD2Y6Q3"/>
<name>A0ABD2Y6Q3_9GENT</name>
<dbReference type="Pfam" id="PF00201">
    <property type="entry name" value="UDPGT"/>
    <property type="match status" value="1"/>
</dbReference>